<feature type="compositionally biased region" description="Basic residues" evidence="1">
    <location>
        <begin position="10"/>
        <end position="20"/>
    </location>
</feature>
<evidence type="ECO:0000256" key="1">
    <source>
        <dbReference type="SAM" id="MobiDB-lite"/>
    </source>
</evidence>
<dbReference type="OrthoDB" id="1088663at2759"/>
<dbReference type="InterPro" id="IPR013187">
    <property type="entry name" value="F-box-assoc_dom_typ3"/>
</dbReference>
<name>A0A6J0N8E7_RAPSA</name>
<dbReference type="SUPFAM" id="SSF81383">
    <property type="entry name" value="F-box domain"/>
    <property type="match status" value="1"/>
</dbReference>
<evidence type="ECO:0000313" key="4">
    <source>
        <dbReference type="RefSeq" id="XP_018480113.2"/>
    </source>
</evidence>
<organism evidence="3 4">
    <name type="scientific">Raphanus sativus</name>
    <name type="common">Radish</name>
    <name type="synonym">Raphanus raphanistrum var. sativus</name>
    <dbReference type="NCBI Taxonomy" id="3726"/>
    <lineage>
        <taxon>Eukaryota</taxon>
        <taxon>Viridiplantae</taxon>
        <taxon>Streptophyta</taxon>
        <taxon>Embryophyta</taxon>
        <taxon>Tracheophyta</taxon>
        <taxon>Spermatophyta</taxon>
        <taxon>Magnoliopsida</taxon>
        <taxon>eudicotyledons</taxon>
        <taxon>Gunneridae</taxon>
        <taxon>Pentapetalae</taxon>
        <taxon>rosids</taxon>
        <taxon>malvids</taxon>
        <taxon>Brassicales</taxon>
        <taxon>Brassicaceae</taxon>
        <taxon>Brassiceae</taxon>
        <taxon>Raphanus</taxon>
    </lineage>
</organism>
<gene>
    <name evidence="4" type="primary">LOC108851200</name>
</gene>
<feature type="domain" description="F-box" evidence="2">
    <location>
        <begin position="31"/>
        <end position="71"/>
    </location>
</feature>
<evidence type="ECO:0000313" key="3">
    <source>
        <dbReference type="Proteomes" id="UP000504610"/>
    </source>
</evidence>
<evidence type="ECO:0000259" key="2">
    <source>
        <dbReference type="SMART" id="SM00256"/>
    </source>
</evidence>
<dbReference type="PANTHER" id="PTHR31111:SF42">
    <property type="entry name" value="F-BOX DOMAIN-CONTAINING PROTEIN"/>
    <property type="match status" value="1"/>
</dbReference>
<dbReference type="GeneID" id="108851200"/>
<protein>
    <submittedName>
        <fullName evidence="4">F-box protein At1g47730</fullName>
    </submittedName>
</protein>
<feature type="region of interest" description="Disordered" evidence="1">
    <location>
        <begin position="1"/>
        <end position="30"/>
    </location>
</feature>
<dbReference type="RefSeq" id="XP_018480113.2">
    <property type="nucleotide sequence ID" value="XM_018624611.2"/>
</dbReference>
<sequence length="404" mass="46998">MKRQVEKAPKNTRKRRRRRQSSPSVKPTPSLPLDLISQIFLKLPAKAVARSRSVSKLWSTITTDPYFISNFETQPRLLLYFKGRGDKLFVFSLSQHNDQNIPNESYSYYSSDQPIHSYHMDYPKHISFISKQKTESVHGLICFQKSAKPIVWNPNPNVRKFLYLPRPDTSWKKGIIAFLGYDPIDCVHKVVCMPLGEEASDECRVLTLGSSNKNYSWRRIRTNCTHRPFVYGQCIDGVLYYQAQLGGGSGSGRAIMRFDVRSEKLYVIRLPWDGYWEMRIITYERRFACVGSIGNSISMWVLEDAEKLKWSNHIFLPLSHYDQVLGVNFKLMGSSDESGELIYVQTKLFESFHVIYIHPKRKTFRKVEYRGIVDDEFRKLHGLGEGRMRGLQVFPNHIETLLSY</sequence>
<dbReference type="SMART" id="SM00256">
    <property type="entry name" value="FBOX"/>
    <property type="match status" value="1"/>
</dbReference>
<dbReference type="AlphaFoldDB" id="A0A6J0N8E7"/>
<reference evidence="3" key="1">
    <citation type="journal article" date="2019" name="Database">
        <title>The radish genome database (RadishGD): an integrated information resource for radish genomics.</title>
        <authorList>
            <person name="Yu H.J."/>
            <person name="Baek S."/>
            <person name="Lee Y.J."/>
            <person name="Cho A."/>
            <person name="Mun J.H."/>
        </authorList>
    </citation>
    <scope>NUCLEOTIDE SEQUENCE [LARGE SCALE GENOMIC DNA]</scope>
    <source>
        <strain evidence="3">cv. WK10039</strain>
    </source>
</reference>
<dbReference type="KEGG" id="rsz:108851200"/>
<proteinExistence type="predicted"/>
<dbReference type="Proteomes" id="UP000504610">
    <property type="component" value="Chromosome 4"/>
</dbReference>
<accession>A0A6J0N8E7</accession>
<dbReference type="NCBIfam" id="TIGR01640">
    <property type="entry name" value="F_box_assoc_1"/>
    <property type="match status" value="1"/>
</dbReference>
<keyword evidence="3" id="KW-1185">Reference proteome</keyword>
<reference evidence="4" key="2">
    <citation type="submission" date="2025-08" db="UniProtKB">
        <authorList>
            <consortium name="RefSeq"/>
        </authorList>
    </citation>
    <scope>IDENTIFICATION</scope>
    <source>
        <tissue evidence="4">Leaf</tissue>
    </source>
</reference>
<dbReference type="InterPro" id="IPR036047">
    <property type="entry name" value="F-box-like_dom_sf"/>
</dbReference>
<dbReference type="PANTHER" id="PTHR31111">
    <property type="entry name" value="BNAA05G37150D PROTEIN-RELATED"/>
    <property type="match status" value="1"/>
</dbReference>
<dbReference type="Gene3D" id="1.20.1280.50">
    <property type="match status" value="1"/>
</dbReference>
<dbReference type="Pfam" id="PF08268">
    <property type="entry name" value="FBA_3"/>
    <property type="match status" value="1"/>
</dbReference>
<dbReference type="Pfam" id="PF00646">
    <property type="entry name" value="F-box"/>
    <property type="match status" value="1"/>
</dbReference>
<dbReference type="InterPro" id="IPR017451">
    <property type="entry name" value="F-box-assoc_interact_dom"/>
</dbReference>
<dbReference type="InterPro" id="IPR001810">
    <property type="entry name" value="F-box_dom"/>
</dbReference>